<keyword evidence="4" id="KW-0255">Endonuclease</keyword>
<keyword evidence="3" id="KW-0479">Metal-binding</keyword>
<dbReference type="InterPro" id="IPR008947">
    <property type="entry name" value="PLipase_C/P1_nuclease_dom_sf"/>
</dbReference>
<keyword evidence="8" id="KW-0732">Signal</keyword>
<dbReference type="PANTHER" id="PTHR33146">
    <property type="entry name" value="ENDONUCLEASE 4"/>
    <property type="match status" value="1"/>
</dbReference>
<dbReference type="OrthoDB" id="441446at2759"/>
<dbReference type="GO" id="GO:0003676">
    <property type="term" value="F:nucleic acid binding"/>
    <property type="evidence" value="ECO:0007669"/>
    <property type="project" value="InterPro"/>
</dbReference>
<dbReference type="GO" id="GO:0006308">
    <property type="term" value="P:DNA catabolic process"/>
    <property type="evidence" value="ECO:0007669"/>
    <property type="project" value="InterPro"/>
</dbReference>
<reference evidence="9" key="2">
    <citation type="journal article" date="2023" name="IMA Fungus">
        <title>Comparative genomic study of the Penicillium genus elucidates a diverse pangenome and 15 lateral gene transfer events.</title>
        <authorList>
            <person name="Petersen C."/>
            <person name="Sorensen T."/>
            <person name="Nielsen M.R."/>
            <person name="Sondergaard T.E."/>
            <person name="Sorensen J.L."/>
            <person name="Fitzpatrick D.A."/>
            <person name="Frisvad J.C."/>
            <person name="Nielsen K.L."/>
        </authorList>
    </citation>
    <scope>NUCLEOTIDE SEQUENCE</scope>
    <source>
        <strain evidence="9">IBT 17660</strain>
    </source>
</reference>
<name>A0A9X0BK87_9EURO</name>
<proteinExistence type="inferred from homology"/>
<dbReference type="CDD" id="cd11010">
    <property type="entry name" value="S1-P1_nuclease"/>
    <property type="match status" value="1"/>
</dbReference>
<keyword evidence="6" id="KW-1015">Disulfide bond</keyword>
<dbReference type="Pfam" id="PF02265">
    <property type="entry name" value="S1-P1_nuclease"/>
    <property type="match status" value="1"/>
</dbReference>
<keyword evidence="5" id="KW-0378">Hydrolase</keyword>
<evidence type="ECO:0000256" key="7">
    <source>
        <dbReference type="ARBA" id="ARBA00023180"/>
    </source>
</evidence>
<keyword evidence="7" id="KW-0325">Glycoprotein</keyword>
<dbReference type="SUPFAM" id="SSF48537">
    <property type="entry name" value="Phospholipase C/P1 nuclease"/>
    <property type="match status" value="1"/>
</dbReference>
<evidence type="ECO:0000313" key="10">
    <source>
        <dbReference type="Proteomes" id="UP001147760"/>
    </source>
</evidence>
<gene>
    <name evidence="9" type="ORF">N7530_007480</name>
</gene>
<evidence type="ECO:0000256" key="2">
    <source>
        <dbReference type="ARBA" id="ARBA00022722"/>
    </source>
</evidence>
<reference evidence="9" key="1">
    <citation type="submission" date="2022-12" db="EMBL/GenBank/DDBJ databases">
        <authorList>
            <person name="Petersen C."/>
        </authorList>
    </citation>
    <scope>NUCLEOTIDE SEQUENCE</scope>
    <source>
        <strain evidence="9">IBT 17660</strain>
    </source>
</reference>
<evidence type="ECO:0000256" key="4">
    <source>
        <dbReference type="ARBA" id="ARBA00022759"/>
    </source>
</evidence>
<dbReference type="AlphaFoldDB" id="A0A9X0BK87"/>
<dbReference type="Proteomes" id="UP001147760">
    <property type="component" value="Unassembled WGS sequence"/>
</dbReference>
<feature type="signal peptide" evidence="8">
    <location>
        <begin position="1"/>
        <end position="22"/>
    </location>
</feature>
<accession>A0A9X0BK87</accession>
<evidence type="ECO:0008006" key="11">
    <source>
        <dbReference type="Google" id="ProtNLM"/>
    </source>
</evidence>
<dbReference type="EMBL" id="JAPWDO010000005">
    <property type="protein sequence ID" value="KAJ5470123.1"/>
    <property type="molecule type" value="Genomic_DNA"/>
</dbReference>
<comment type="similarity">
    <text evidence="1">Belongs to the nuclease type I family.</text>
</comment>
<dbReference type="InterPro" id="IPR003154">
    <property type="entry name" value="S1/P1nuclease"/>
</dbReference>
<dbReference type="Gene3D" id="1.10.575.10">
    <property type="entry name" value="P1 Nuclease"/>
    <property type="match status" value="1"/>
</dbReference>
<dbReference type="GO" id="GO:0004519">
    <property type="term" value="F:endonuclease activity"/>
    <property type="evidence" value="ECO:0007669"/>
    <property type="project" value="UniProtKB-KW"/>
</dbReference>
<evidence type="ECO:0000256" key="1">
    <source>
        <dbReference type="ARBA" id="ARBA00009547"/>
    </source>
</evidence>
<keyword evidence="10" id="KW-1185">Reference proteome</keyword>
<protein>
    <recommendedName>
        <fullName evidence="11">Aspergillus nuclease S(1)</fullName>
    </recommendedName>
</protein>
<dbReference type="PANTHER" id="PTHR33146:SF26">
    <property type="entry name" value="ENDONUCLEASE 4"/>
    <property type="match status" value="1"/>
</dbReference>
<evidence type="ECO:0000256" key="6">
    <source>
        <dbReference type="ARBA" id="ARBA00023157"/>
    </source>
</evidence>
<evidence type="ECO:0000256" key="5">
    <source>
        <dbReference type="ARBA" id="ARBA00022801"/>
    </source>
</evidence>
<dbReference type="GO" id="GO:0046872">
    <property type="term" value="F:metal ion binding"/>
    <property type="evidence" value="ECO:0007669"/>
    <property type="project" value="UniProtKB-KW"/>
</dbReference>
<organism evidence="9 10">
    <name type="scientific">Penicillium desertorum</name>
    <dbReference type="NCBI Taxonomy" id="1303715"/>
    <lineage>
        <taxon>Eukaryota</taxon>
        <taxon>Fungi</taxon>
        <taxon>Dikarya</taxon>
        <taxon>Ascomycota</taxon>
        <taxon>Pezizomycotina</taxon>
        <taxon>Eurotiomycetes</taxon>
        <taxon>Eurotiomycetidae</taxon>
        <taxon>Eurotiales</taxon>
        <taxon>Aspergillaceae</taxon>
        <taxon>Penicillium</taxon>
    </lineage>
</organism>
<evidence type="ECO:0000256" key="8">
    <source>
        <dbReference type="SAM" id="SignalP"/>
    </source>
</evidence>
<keyword evidence="2" id="KW-0540">Nuclease</keyword>
<comment type="caution">
    <text evidence="9">The sequence shown here is derived from an EMBL/GenBank/DDBJ whole genome shotgun (WGS) entry which is preliminary data.</text>
</comment>
<evidence type="ECO:0000313" key="9">
    <source>
        <dbReference type="EMBL" id="KAJ5470123.1"/>
    </source>
</evidence>
<dbReference type="GO" id="GO:0016788">
    <property type="term" value="F:hydrolase activity, acting on ester bonds"/>
    <property type="evidence" value="ECO:0007669"/>
    <property type="project" value="InterPro"/>
</dbReference>
<sequence length="314" mass="35554">MGCGFAILSLWYLLCRPTLGWGDVGHRTVAYLTEQYLTEQGTEFLNKLLPQRRQFDISDAATWADEIKRKRPETKPWHYVDGSLLIVRGNIDVTDDPLGNICKISSLPRECKSGKGCIISAIEDMTFRVDDNSFNQTEAVMFLFHFFGDLHMPLHIEGYENGGNGVKVRFDGHEDNLHSIWDTDMPHKINGINHTLKHNDEKLASLKWARHLFQKNKHRPTTAVECADVTSPQTCIKLWAEETNRLNCAVVFKRGLPYLTGVDLAGEYYDDAAPIIAEQIFKAGVRLAGWINALAEKRRVKAALVVQGDPMRDL</sequence>
<evidence type="ECO:0000256" key="3">
    <source>
        <dbReference type="ARBA" id="ARBA00022723"/>
    </source>
</evidence>
<feature type="chain" id="PRO_5040788671" description="Aspergillus nuclease S(1)" evidence="8">
    <location>
        <begin position="23"/>
        <end position="314"/>
    </location>
</feature>